<proteinExistence type="predicted"/>
<evidence type="ECO:0000313" key="3">
    <source>
        <dbReference type="Proteomes" id="UP000541444"/>
    </source>
</evidence>
<feature type="region of interest" description="Disordered" evidence="1">
    <location>
        <begin position="1"/>
        <end position="56"/>
    </location>
</feature>
<gene>
    <name evidence="2" type="ORF">GIB67_040465</name>
</gene>
<dbReference type="Proteomes" id="UP000541444">
    <property type="component" value="Unassembled WGS sequence"/>
</dbReference>
<evidence type="ECO:0000256" key="1">
    <source>
        <dbReference type="SAM" id="MobiDB-lite"/>
    </source>
</evidence>
<evidence type="ECO:0000313" key="2">
    <source>
        <dbReference type="EMBL" id="KAF6137757.1"/>
    </source>
</evidence>
<protein>
    <submittedName>
        <fullName evidence="2">Uncharacterized protein</fullName>
    </submittedName>
</protein>
<accession>A0A7J7L575</accession>
<feature type="compositionally biased region" description="Polar residues" evidence="1">
    <location>
        <begin position="81"/>
        <end position="93"/>
    </location>
</feature>
<keyword evidence="3" id="KW-1185">Reference proteome</keyword>
<dbReference type="EMBL" id="JACGCM010002624">
    <property type="protein sequence ID" value="KAF6137757.1"/>
    <property type="molecule type" value="Genomic_DNA"/>
</dbReference>
<feature type="region of interest" description="Disordered" evidence="1">
    <location>
        <begin position="71"/>
        <end position="101"/>
    </location>
</feature>
<organism evidence="2 3">
    <name type="scientific">Kingdonia uniflora</name>
    <dbReference type="NCBI Taxonomy" id="39325"/>
    <lineage>
        <taxon>Eukaryota</taxon>
        <taxon>Viridiplantae</taxon>
        <taxon>Streptophyta</taxon>
        <taxon>Embryophyta</taxon>
        <taxon>Tracheophyta</taxon>
        <taxon>Spermatophyta</taxon>
        <taxon>Magnoliopsida</taxon>
        <taxon>Ranunculales</taxon>
        <taxon>Circaeasteraceae</taxon>
        <taxon>Kingdonia</taxon>
    </lineage>
</organism>
<feature type="compositionally biased region" description="Basic and acidic residues" evidence="1">
    <location>
        <begin position="28"/>
        <end position="42"/>
    </location>
</feature>
<dbReference type="AlphaFoldDB" id="A0A7J7L575"/>
<name>A0A7J7L575_9MAGN</name>
<comment type="caution">
    <text evidence="2">The sequence shown here is derived from an EMBL/GenBank/DDBJ whole genome shotgun (WGS) entry which is preliminary data.</text>
</comment>
<dbReference type="OrthoDB" id="248495at2759"/>
<sequence>MSRPQASTEEPADSRLPVRSFETVLARGESRRQNTESSDPCRKKGQSTAFSIISSHQPEFGKAEVKSWNSLGTRADRNKENTAIPSKWTSTKIPQRPGSRSAAAVASPCIEVFVVEDCVE</sequence>
<feature type="compositionally biased region" description="Polar residues" evidence="1">
    <location>
        <begin position="46"/>
        <end position="56"/>
    </location>
</feature>
<reference evidence="2 3" key="1">
    <citation type="journal article" date="2020" name="IScience">
        <title>Genome Sequencing of the Endangered Kingdonia uniflora (Circaeasteraceae, Ranunculales) Reveals Potential Mechanisms of Evolutionary Specialization.</title>
        <authorList>
            <person name="Sun Y."/>
            <person name="Deng T."/>
            <person name="Zhang A."/>
            <person name="Moore M.J."/>
            <person name="Landis J.B."/>
            <person name="Lin N."/>
            <person name="Zhang H."/>
            <person name="Zhang X."/>
            <person name="Huang J."/>
            <person name="Zhang X."/>
            <person name="Sun H."/>
            <person name="Wang H."/>
        </authorList>
    </citation>
    <scope>NUCLEOTIDE SEQUENCE [LARGE SCALE GENOMIC DNA]</scope>
    <source>
        <strain evidence="2">TB1705</strain>
        <tissue evidence="2">Leaf</tissue>
    </source>
</reference>